<dbReference type="EMBL" id="CAEZXY010000064">
    <property type="protein sequence ID" value="CAB4714280.1"/>
    <property type="molecule type" value="Genomic_DNA"/>
</dbReference>
<feature type="domain" description="Acyl-CoA dehydrogenase/oxidase C-terminal" evidence="7">
    <location>
        <begin position="248"/>
        <end position="395"/>
    </location>
</feature>
<dbReference type="SUPFAM" id="SSF47203">
    <property type="entry name" value="Acyl-CoA dehydrogenase C-terminal domain-like"/>
    <property type="match status" value="1"/>
</dbReference>
<dbReference type="InterPro" id="IPR050741">
    <property type="entry name" value="Acyl-CoA_dehydrogenase"/>
</dbReference>
<proteinExistence type="inferred from homology"/>
<dbReference type="Gene3D" id="2.40.110.10">
    <property type="entry name" value="Butyryl-CoA Dehydrogenase, subunit A, domain 2"/>
    <property type="match status" value="1"/>
</dbReference>
<dbReference type="GO" id="GO:0033539">
    <property type="term" value="P:fatty acid beta-oxidation using acyl-CoA dehydrogenase"/>
    <property type="evidence" value="ECO:0007669"/>
    <property type="project" value="TreeGrafter"/>
</dbReference>
<dbReference type="FunFam" id="2.40.110.10:FF:000002">
    <property type="entry name" value="Acyl-CoA dehydrogenase fadE12"/>
    <property type="match status" value="1"/>
</dbReference>
<evidence type="ECO:0000256" key="3">
    <source>
        <dbReference type="ARBA" id="ARBA00011738"/>
    </source>
</evidence>
<reference evidence="10" key="1">
    <citation type="submission" date="2020-05" db="EMBL/GenBank/DDBJ databases">
        <authorList>
            <person name="Chiriac C."/>
            <person name="Salcher M."/>
            <person name="Ghai R."/>
            <person name="Kavagutti S V."/>
        </authorList>
    </citation>
    <scope>NUCLEOTIDE SEQUENCE</scope>
</reference>
<dbReference type="GO" id="GO:0005737">
    <property type="term" value="C:cytoplasm"/>
    <property type="evidence" value="ECO:0007669"/>
    <property type="project" value="TreeGrafter"/>
</dbReference>
<evidence type="ECO:0000313" key="10">
    <source>
        <dbReference type="EMBL" id="CAB4714280.1"/>
    </source>
</evidence>
<evidence type="ECO:0000256" key="1">
    <source>
        <dbReference type="ARBA" id="ARBA00001974"/>
    </source>
</evidence>
<accession>A0A6J6QRA1</accession>
<comment type="similarity">
    <text evidence="2">Belongs to the acyl-CoA dehydrogenase family.</text>
</comment>
<dbReference type="InterPro" id="IPR006091">
    <property type="entry name" value="Acyl-CoA_Oxase/DH_mid-dom"/>
</dbReference>
<evidence type="ECO:0000259" key="7">
    <source>
        <dbReference type="Pfam" id="PF00441"/>
    </source>
</evidence>
<protein>
    <submittedName>
        <fullName evidence="10">Unannotated protein</fullName>
    </submittedName>
</protein>
<evidence type="ECO:0000259" key="8">
    <source>
        <dbReference type="Pfam" id="PF02770"/>
    </source>
</evidence>
<feature type="domain" description="Acyl-CoA oxidase/dehydrogenase middle" evidence="8">
    <location>
        <begin position="135"/>
        <end position="212"/>
    </location>
</feature>
<dbReference type="GO" id="GO:0050660">
    <property type="term" value="F:flavin adenine dinucleotide binding"/>
    <property type="evidence" value="ECO:0007669"/>
    <property type="project" value="InterPro"/>
</dbReference>
<dbReference type="InterPro" id="IPR037069">
    <property type="entry name" value="AcylCoA_DH/ox_N_sf"/>
</dbReference>
<organism evidence="10">
    <name type="scientific">freshwater metagenome</name>
    <dbReference type="NCBI Taxonomy" id="449393"/>
    <lineage>
        <taxon>unclassified sequences</taxon>
        <taxon>metagenomes</taxon>
        <taxon>ecological metagenomes</taxon>
    </lineage>
</organism>
<dbReference type="Pfam" id="PF02770">
    <property type="entry name" value="Acyl-CoA_dh_M"/>
    <property type="match status" value="1"/>
</dbReference>
<evidence type="ECO:0000256" key="6">
    <source>
        <dbReference type="ARBA" id="ARBA00023002"/>
    </source>
</evidence>
<dbReference type="InterPro" id="IPR013786">
    <property type="entry name" value="AcylCoA_DH/ox_N"/>
</dbReference>
<evidence type="ECO:0000256" key="5">
    <source>
        <dbReference type="ARBA" id="ARBA00022827"/>
    </source>
</evidence>
<dbReference type="PANTHER" id="PTHR48083:SF13">
    <property type="entry name" value="ACYL-COA DEHYDROGENASE FAMILY MEMBER 11"/>
    <property type="match status" value="1"/>
</dbReference>
<dbReference type="Pfam" id="PF02771">
    <property type="entry name" value="Acyl-CoA_dh_N"/>
    <property type="match status" value="1"/>
</dbReference>
<comment type="cofactor">
    <cofactor evidence="1">
        <name>FAD</name>
        <dbReference type="ChEBI" id="CHEBI:57692"/>
    </cofactor>
</comment>
<dbReference type="Pfam" id="PF00441">
    <property type="entry name" value="Acyl-CoA_dh_1"/>
    <property type="match status" value="1"/>
</dbReference>
<dbReference type="InterPro" id="IPR046373">
    <property type="entry name" value="Acyl-CoA_Oxase/DH_mid-dom_sf"/>
</dbReference>
<name>A0A6J6QRA1_9ZZZZ</name>
<keyword evidence="5" id="KW-0274">FAD</keyword>
<dbReference type="Gene3D" id="1.20.140.10">
    <property type="entry name" value="Butyryl-CoA Dehydrogenase, subunit A, domain 3"/>
    <property type="match status" value="1"/>
</dbReference>
<evidence type="ECO:0000256" key="4">
    <source>
        <dbReference type="ARBA" id="ARBA00022630"/>
    </source>
</evidence>
<feature type="domain" description="Acyl-CoA dehydrogenase/oxidase N-terminal" evidence="9">
    <location>
        <begin position="14"/>
        <end position="130"/>
    </location>
</feature>
<dbReference type="PANTHER" id="PTHR48083">
    <property type="entry name" value="MEDIUM-CHAIN SPECIFIC ACYL-COA DEHYDROGENASE, MITOCHONDRIAL-RELATED"/>
    <property type="match status" value="1"/>
</dbReference>
<dbReference type="Gene3D" id="1.10.540.10">
    <property type="entry name" value="Acyl-CoA dehydrogenase/oxidase, N-terminal domain"/>
    <property type="match status" value="1"/>
</dbReference>
<keyword evidence="6" id="KW-0560">Oxidoreductase</keyword>
<dbReference type="GO" id="GO:0003995">
    <property type="term" value="F:acyl-CoA dehydrogenase activity"/>
    <property type="evidence" value="ECO:0007669"/>
    <property type="project" value="TreeGrafter"/>
</dbReference>
<dbReference type="InterPro" id="IPR009075">
    <property type="entry name" value="AcylCo_DH/oxidase_C"/>
</dbReference>
<evidence type="ECO:0000256" key="2">
    <source>
        <dbReference type="ARBA" id="ARBA00009347"/>
    </source>
</evidence>
<dbReference type="SUPFAM" id="SSF56645">
    <property type="entry name" value="Acyl-CoA dehydrogenase NM domain-like"/>
    <property type="match status" value="1"/>
</dbReference>
<evidence type="ECO:0000259" key="9">
    <source>
        <dbReference type="Pfam" id="PF02771"/>
    </source>
</evidence>
<keyword evidence="4" id="KW-0285">Flavoprotein</keyword>
<comment type="subunit">
    <text evidence="3">Homodimer.</text>
</comment>
<dbReference type="InterPro" id="IPR009100">
    <property type="entry name" value="AcylCoA_DH/oxidase_NM_dom_sf"/>
</dbReference>
<gene>
    <name evidence="10" type="ORF">UFOPK2624_01295</name>
</gene>
<dbReference type="AlphaFoldDB" id="A0A6J6QRA1"/>
<dbReference type="InterPro" id="IPR036250">
    <property type="entry name" value="AcylCo_DH-like_C"/>
</dbReference>
<sequence length="433" mass="47536">MADFSIDPNFQEQLDWIREFVKAEVEPLDLAFAGEEMVYNKSSAFYEEAIRPLQQIVKDRGLWSCHLTPEYGGQGYGQVQLAYMNEILGRSQFGPTVFGSQAPDSGNAEIIAHYGTPEQKAKYLEPLLDGRISSCYSMTEPQGGADPGVFTCSAVRDGDEWVIDGEKWFASSLRYATFLIVMVITDPDVVVHKGASMFLVPADSPGIEVVRNVGVGQEAEGHGGHAYVRYNSVRVPAENLLGGEGQAFTIAQTRLGGGRLHHAMRTVGAVSRCLDMLCERALSRTTQGELLARKQATQEKIADSFIELLQFKLQVLHAAWVVDQKGGHAARKEIAAVKVATPKVYREAVLRTMQLHGALGVSNEMPLANMLMASVTMGIADGPTEVHKFTVAREVLKDYSPAEGDWPSEHLPERRAAARAEFADLLERSVSDY</sequence>